<feature type="region of interest" description="Disordered" evidence="1">
    <location>
        <begin position="462"/>
        <end position="505"/>
    </location>
</feature>
<dbReference type="Proteomes" id="UP000776700">
    <property type="component" value="Unassembled WGS sequence"/>
</dbReference>
<evidence type="ECO:0000313" key="2">
    <source>
        <dbReference type="EMBL" id="HJG96726.1"/>
    </source>
</evidence>
<gene>
    <name evidence="2" type="ORF">K8V90_06455</name>
</gene>
<name>A0A921N0I7_9FIRM</name>
<evidence type="ECO:0000313" key="3">
    <source>
        <dbReference type="Proteomes" id="UP000776700"/>
    </source>
</evidence>
<organism evidence="2 3">
    <name type="scientific">Romboutsia timonensis</name>
    <dbReference type="NCBI Taxonomy" id="1776391"/>
    <lineage>
        <taxon>Bacteria</taxon>
        <taxon>Bacillati</taxon>
        <taxon>Bacillota</taxon>
        <taxon>Clostridia</taxon>
        <taxon>Peptostreptococcales</taxon>
        <taxon>Peptostreptococcaceae</taxon>
        <taxon>Romboutsia</taxon>
    </lineage>
</organism>
<dbReference type="AlphaFoldDB" id="A0A921N0I7"/>
<reference evidence="2" key="1">
    <citation type="journal article" date="2021" name="PeerJ">
        <title>Extensive microbial diversity within the chicken gut microbiome revealed by metagenomics and culture.</title>
        <authorList>
            <person name="Gilroy R."/>
            <person name="Ravi A."/>
            <person name="Getino M."/>
            <person name="Pursley I."/>
            <person name="Horton D.L."/>
            <person name="Alikhan N.F."/>
            <person name="Baker D."/>
            <person name="Gharbi K."/>
            <person name="Hall N."/>
            <person name="Watson M."/>
            <person name="Adriaenssens E.M."/>
            <person name="Foster-Nyarko E."/>
            <person name="Jarju S."/>
            <person name="Secka A."/>
            <person name="Antonio M."/>
            <person name="Oren A."/>
            <person name="Chaudhuri R.R."/>
            <person name="La Ragione R."/>
            <person name="Hildebrand F."/>
            <person name="Pallen M.J."/>
        </authorList>
    </citation>
    <scope>NUCLEOTIDE SEQUENCE</scope>
    <source>
        <strain evidence="2">1277</strain>
    </source>
</reference>
<evidence type="ECO:0008006" key="4">
    <source>
        <dbReference type="Google" id="ProtNLM"/>
    </source>
</evidence>
<dbReference type="EMBL" id="DYUB01000200">
    <property type="protein sequence ID" value="HJG96726.1"/>
    <property type="molecule type" value="Genomic_DNA"/>
</dbReference>
<reference evidence="2" key="2">
    <citation type="submission" date="2021-09" db="EMBL/GenBank/DDBJ databases">
        <authorList>
            <person name="Gilroy R."/>
        </authorList>
    </citation>
    <scope>NUCLEOTIDE SEQUENCE</scope>
    <source>
        <strain evidence="2">1277</strain>
    </source>
</reference>
<protein>
    <recommendedName>
        <fullName evidence="4">Phage portal protein</fullName>
    </recommendedName>
</protein>
<comment type="caution">
    <text evidence="2">The sequence shown here is derived from an EMBL/GenBank/DDBJ whole genome shotgun (WGS) entry which is preliminary data.</text>
</comment>
<proteinExistence type="predicted"/>
<accession>A0A921N0I7</accession>
<evidence type="ECO:0000256" key="1">
    <source>
        <dbReference type="SAM" id="MobiDB-lite"/>
    </source>
</evidence>
<sequence length="505" mass="57891">MNNFYEDNNLSPEEVRLFQTLAFSSGMYNDGVYSDVNIKTLHKWMNSPEEYKDKLSRYAMYQYLYNGDIRQMLDLMVNLSDLEFEIKTLKTNKKDDTYTLSIKRCLKQVNHKRLTRDIMMQLLTTGTLVGLWVGRDSSKSKEYPYLMIFDDLNYFYPYRRCGGKWTVACDLSYFDNISDAEERKLYIESLSPHITLLDYENYKKNGDISKIKELPIERSVCLRVGVNKRNQRFGTSVILPVLDDIKHKEKLRNLEKVAANKVIQSIATLTLGIHDSESTYKKLGDKLTRSVFESVKKGLANNEEGDSCLVGLPEWAKLEYPQIKTDVLDPEKMTSINEDISNGTGISRTLTNGVGGNYAAAKLNLDIIYKKIGVILEDIENEVYCKMIQLILPNSVKDDYYLEYNKNAPLTNKERADIYYKLVSLGYSLRPLIELIGKDFNEYIDNSIYEIEDLGLREKITPPASSYTLSDSDDGGRPEEESSENDSTINTKEIDGGNNPKPSNQ</sequence>